<evidence type="ECO:0000259" key="19">
    <source>
        <dbReference type="PROSITE" id="PS50110"/>
    </source>
</evidence>
<dbReference type="InterPro" id="IPR011006">
    <property type="entry name" value="CheY-like_superfamily"/>
</dbReference>
<accession>A0ABY5SW19</accession>
<evidence type="ECO:0000256" key="10">
    <source>
        <dbReference type="ARBA" id="ARBA00023125"/>
    </source>
</evidence>
<dbReference type="RefSeq" id="WP_265557509.1">
    <property type="nucleotide sequence ID" value="NZ_CP092471.1"/>
</dbReference>
<dbReference type="PROSITE" id="PS00688">
    <property type="entry name" value="SIGMA54_INTERACT_3"/>
    <property type="match status" value="1"/>
</dbReference>
<proteinExistence type="predicted"/>
<keyword evidence="5 17" id="KW-0597">Phosphoprotein</keyword>
<evidence type="ECO:0000256" key="4">
    <source>
        <dbReference type="ARBA" id="ARBA00022491"/>
    </source>
</evidence>
<evidence type="ECO:0000256" key="13">
    <source>
        <dbReference type="ARBA" id="ARBA00023231"/>
    </source>
</evidence>
<keyword evidence="13" id="KW-0535">Nitrogen fixation</keyword>
<keyword evidence="9" id="KW-0805">Transcription regulation</keyword>
<dbReference type="InterPro" id="IPR002078">
    <property type="entry name" value="Sigma_54_int"/>
</dbReference>
<dbReference type="InterPro" id="IPR009057">
    <property type="entry name" value="Homeodomain-like_sf"/>
</dbReference>
<dbReference type="InterPro" id="IPR027417">
    <property type="entry name" value="P-loop_NTPase"/>
</dbReference>
<keyword evidence="6" id="KW-0547">Nucleotide-binding</keyword>
<evidence type="ECO:0000256" key="3">
    <source>
        <dbReference type="ARBA" id="ARBA00022490"/>
    </source>
</evidence>
<evidence type="ECO:0000259" key="18">
    <source>
        <dbReference type="PROSITE" id="PS50045"/>
    </source>
</evidence>
<dbReference type="Gene3D" id="1.10.10.60">
    <property type="entry name" value="Homeodomain-like"/>
    <property type="match status" value="1"/>
</dbReference>
<evidence type="ECO:0000256" key="7">
    <source>
        <dbReference type="ARBA" id="ARBA00022840"/>
    </source>
</evidence>
<keyword evidence="8" id="KW-0902">Two-component regulatory system</keyword>
<comment type="subcellular location">
    <subcellularLocation>
        <location evidence="1">Cytoplasm</location>
    </subcellularLocation>
</comment>
<feature type="domain" description="Response regulatory" evidence="19">
    <location>
        <begin position="8"/>
        <end position="125"/>
    </location>
</feature>
<dbReference type="Pfam" id="PF25601">
    <property type="entry name" value="AAA_lid_14"/>
    <property type="match status" value="1"/>
</dbReference>
<evidence type="ECO:0000256" key="16">
    <source>
        <dbReference type="ARBA" id="ARBA00043886"/>
    </source>
</evidence>
<evidence type="ECO:0000256" key="11">
    <source>
        <dbReference type="ARBA" id="ARBA00023159"/>
    </source>
</evidence>
<dbReference type="Pfam" id="PF00158">
    <property type="entry name" value="Sigma54_activat"/>
    <property type="match status" value="1"/>
</dbReference>
<keyword evidence="21" id="KW-1185">Reference proteome</keyword>
<evidence type="ECO:0000256" key="6">
    <source>
        <dbReference type="ARBA" id="ARBA00022741"/>
    </source>
</evidence>
<keyword evidence="10" id="KW-0238">DNA-binding</keyword>
<dbReference type="PROSITE" id="PS50045">
    <property type="entry name" value="SIGMA54_INTERACT_4"/>
    <property type="match status" value="1"/>
</dbReference>
<dbReference type="CDD" id="cd00156">
    <property type="entry name" value="REC"/>
    <property type="match status" value="1"/>
</dbReference>
<dbReference type="InterPro" id="IPR003593">
    <property type="entry name" value="AAA+_ATPase"/>
</dbReference>
<dbReference type="CDD" id="cd00009">
    <property type="entry name" value="AAA"/>
    <property type="match status" value="1"/>
</dbReference>
<organism evidence="20 21">
    <name type="scientific">Qipengyuania spongiae</name>
    <dbReference type="NCBI Taxonomy" id="2909673"/>
    <lineage>
        <taxon>Bacteria</taxon>
        <taxon>Pseudomonadati</taxon>
        <taxon>Pseudomonadota</taxon>
        <taxon>Alphaproteobacteria</taxon>
        <taxon>Sphingomonadales</taxon>
        <taxon>Erythrobacteraceae</taxon>
        <taxon>Qipengyuania</taxon>
    </lineage>
</organism>
<dbReference type="PANTHER" id="PTHR32071">
    <property type="entry name" value="TRANSCRIPTIONAL REGULATORY PROTEIN"/>
    <property type="match status" value="1"/>
</dbReference>
<dbReference type="InterPro" id="IPR001789">
    <property type="entry name" value="Sig_transdc_resp-reg_receiver"/>
</dbReference>
<dbReference type="Gene3D" id="1.10.8.60">
    <property type="match status" value="1"/>
</dbReference>
<keyword evidence="3" id="KW-0963">Cytoplasm</keyword>
<dbReference type="SMART" id="SM00382">
    <property type="entry name" value="AAA"/>
    <property type="match status" value="1"/>
</dbReference>
<keyword evidence="7" id="KW-0067">ATP-binding</keyword>
<dbReference type="InterPro" id="IPR058031">
    <property type="entry name" value="AAA_lid_NorR"/>
</dbReference>
<dbReference type="Pfam" id="PF02954">
    <property type="entry name" value="HTH_8"/>
    <property type="match status" value="1"/>
</dbReference>
<evidence type="ECO:0000256" key="5">
    <source>
        <dbReference type="ARBA" id="ARBA00022553"/>
    </source>
</evidence>
<dbReference type="Gene3D" id="3.40.50.2300">
    <property type="match status" value="1"/>
</dbReference>
<evidence type="ECO:0000313" key="21">
    <source>
        <dbReference type="Proteomes" id="UP001065265"/>
    </source>
</evidence>
<dbReference type="EMBL" id="CP092471">
    <property type="protein sequence ID" value="UVI38345.1"/>
    <property type="molecule type" value="Genomic_DNA"/>
</dbReference>
<dbReference type="SUPFAM" id="SSF52540">
    <property type="entry name" value="P-loop containing nucleoside triphosphate hydrolases"/>
    <property type="match status" value="1"/>
</dbReference>
<name>A0ABY5SW19_9SPHN</name>
<feature type="modified residue" description="4-aspartylphosphate" evidence="17">
    <location>
        <position position="60"/>
    </location>
</feature>
<dbReference type="PRINTS" id="PR01590">
    <property type="entry name" value="HTHFIS"/>
</dbReference>
<protein>
    <recommendedName>
        <fullName evidence="2">DNA-binding transcriptional regulator NtrC</fullName>
    </recommendedName>
    <alternativeName>
        <fullName evidence="14">Nitrogen regulation protein NR(I)</fullName>
    </alternativeName>
    <alternativeName>
        <fullName evidence="15">Nitrogen regulator I</fullName>
    </alternativeName>
</protein>
<dbReference type="SMART" id="SM00448">
    <property type="entry name" value="REC"/>
    <property type="match status" value="1"/>
</dbReference>
<comment type="function">
    <text evidence="16">Member of the two-component regulatory system NtrB/NtrC, which controls expression of the nitrogen-regulated (ntr) genes in response to nitrogen limitation. Phosphorylated NtrC binds directly to DNA and stimulates the formation of open promoter-sigma54-RNA polymerase complexes.</text>
</comment>
<evidence type="ECO:0000256" key="1">
    <source>
        <dbReference type="ARBA" id="ARBA00004496"/>
    </source>
</evidence>
<dbReference type="PANTHER" id="PTHR32071:SF95">
    <property type="entry name" value="DNA-BINDING TRANSCRIPTIONAL REGULATOR NTRC"/>
    <property type="match status" value="1"/>
</dbReference>
<dbReference type="InterPro" id="IPR025944">
    <property type="entry name" value="Sigma_54_int_dom_CS"/>
</dbReference>
<feature type="domain" description="Sigma-54 factor interaction" evidence="18">
    <location>
        <begin position="150"/>
        <end position="379"/>
    </location>
</feature>
<dbReference type="SUPFAM" id="SSF52172">
    <property type="entry name" value="CheY-like"/>
    <property type="match status" value="1"/>
</dbReference>
<evidence type="ECO:0000256" key="9">
    <source>
        <dbReference type="ARBA" id="ARBA00023015"/>
    </source>
</evidence>
<evidence type="ECO:0000313" key="20">
    <source>
        <dbReference type="EMBL" id="UVI38345.1"/>
    </source>
</evidence>
<keyword evidence="4" id="KW-0678">Repressor</keyword>
<dbReference type="SUPFAM" id="SSF46689">
    <property type="entry name" value="Homeodomain-like"/>
    <property type="match status" value="1"/>
</dbReference>
<evidence type="ECO:0000256" key="15">
    <source>
        <dbReference type="ARBA" id="ARBA00031910"/>
    </source>
</evidence>
<sequence length="472" mass="50693">MATSESRLLMLIDDEPAQSRLVSALAAREGYRTLVAGDCDGAVEMLASPEGMQVSVILLDQWVPGDDACTLIRQLKALRPAVPVLMLTASTSPLLAVEAMRAGATDYLIKPVAPERLLQALRGATPRASARHELQPLAEKMPASLDFDAMVGTAPPFRTALAKAATAARGHGHALVEGETGTGKEMLLRAMHASSPRAKAPVRIVNISAIPASSIESLLFGHEQGAFPGAFEKQIGALQNCDGGTLVLDEIDRLEMTLQERLAKTITSGIVRPTGAAHGFKVDVRVFAASDAKIDALVEQGTFSDELRDLLSATRVELPPLRERTADIPALTRYFLSNIGKQPGLIHHSIADSGLALLEAYDWPGNVRQLQAVLFRAAVFCEEESLTATSFPQLAELLGDMGDRGESRLRGLGVMLYTDDGNLRPLEEIEADVIRLAIGHYRGRMTEVARRLGIGRSTLYRKLGDLGIDNAA</sequence>
<keyword evidence="11" id="KW-0010">Activator</keyword>
<evidence type="ECO:0000256" key="14">
    <source>
        <dbReference type="ARBA" id="ARBA00029881"/>
    </source>
</evidence>
<dbReference type="Pfam" id="PF00072">
    <property type="entry name" value="Response_reg"/>
    <property type="match status" value="1"/>
</dbReference>
<keyword evidence="12" id="KW-0804">Transcription</keyword>
<dbReference type="PROSITE" id="PS50110">
    <property type="entry name" value="RESPONSE_REGULATORY"/>
    <property type="match status" value="1"/>
</dbReference>
<reference evidence="20" key="1">
    <citation type="submission" date="2022-02" db="EMBL/GenBank/DDBJ databases">
        <title>Qipengyuania spongiae sp. nov., isolated from marine sponge.</title>
        <authorList>
            <person name="Li Z."/>
            <person name="Zhang M."/>
        </authorList>
    </citation>
    <scope>NUCLEOTIDE SEQUENCE</scope>
    <source>
        <strain evidence="20">PHS-Z21</strain>
    </source>
</reference>
<dbReference type="Gene3D" id="3.40.50.300">
    <property type="entry name" value="P-loop containing nucleotide triphosphate hydrolases"/>
    <property type="match status" value="1"/>
</dbReference>
<dbReference type="InterPro" id="IPR002197">
    <property type="entry name" value="HTH_Fis"/>
</dbReference>
<gene>
    <name evidence="20" type="ORF">L1F33_08720</name>
</gene>
<evidence type="ECO:0000256" key="2">
    <source>
        <dbReference type="ARBA" id="ARBA00019059"/>
    </source>
</evidence>
<evidence type="ECO:0000256" key="12">
    <source>
        <dbReference type="ARBA" id="ARBA00023163"/>
    </source>
</evidence>
<dbReference type="Proteomes" id="UP001065265">
    <property type="component" value="Chromosome"/>
</dbReference>
<evidence type="ECO:0000256" key="8">
    <source>
        <dbReference type="ARBA" id="ARBA00023012"/>
    </source>
</evidence>
<evidence type="ECO:0000256" key="17">
    <source>
        <dbReference type="PROSITE-ProRule" id="PRU00169"/>
    </source>
</evidence>